<protein>
    <submittedName>
        <fullName evidence="1">Uncharacterized protein</fullName>
    </submittedName>
</protein>
<organism evidence="1 2">
    <name type="scientific">Catharanthus roseus</name>
    <name type="common">Madagascar periwinkle</name>
    <name type="synonym">Vinca rosea</name>
    <dbReference type="NCBI Taxonomy" id="4058"/>
    <lineage>
        <taxon>Eukaryota</taxon>
        <taxon>Viridiplantae</taxon>
        <taxon>Streptophyta</taxon>
        <taxon>Embryophyta</taxon>
        <taxon>Tracheophyta</taxon>
        <taxon>Spermatophyta</taxon>
        <taxon>Magnoliopsida</taxon>
        <taxon>eudicotyledons</taxon>
        <taxon>Gunneridae</taxon>
        <taxon>Pentapetalae</taxon>
        <taxon>asterids</taxon>
        <taxon>lamiids</taxon>
        <taxon>Gentianales</taxon>
        <taxon>Apocynaceae</taxon>
        <taxon>Rauvolfioideae</taxon>
        <taxon>Vinceae</taxon>
        <taxon>Catharanthinae</taxon>
        <taxon>Catharanthus</taxon>
    </lineage>
</organism>
<evidence type="ECO:0000313" key="1">
    <source>
        <dbReference type="EMBL" id="KAI5678632.1"/>
    </source>
</evidence>
<keyword evidence="2" id="KW-1185">Reference proteome</keyword>
<gene>
    <name evidence="1" type="ORF">M9H77_09582</name>
</gene>
<name>A0ACC0C164_CATRO</name>
<dbReference type="EMBL" id="CM044702">
    <property type="protein sequence ID" value="KAI5678632.1"/>
    <property type="molecule type" value="Genomic_DNA"/>
</dbReference>
<reference evidence="2" key="1">
    <citation type="journal article" date="2023" name="Nat. Plants">
        <title>Single-cell RNA sequencing provides a high-resolution roadmap for understanding the multicellular compartmentation of specialized metabolism.</title>
        <authorList>
            <person name="Sun S."/>
            <person name="Shen X."/>
            <person name="Li Y."/>
            <person name="Li Y."/>
            <person name="Wang S."/>
            <person name="Li R."/>
            <person name="Zhang H."/>
            <person name="Shen G."/>
            <person name="Guo B."/>
            <person name="Wei J."/>
            <person name="Xu J."/>
            <person name="St-Pierre B."/>
            <person name="Chen S."/>
            <person name="Sun C."/>
        </authorList>
    </citation>
    <scope>NUCLEOTIDE SEQUENCE [LARGE SCALE GENOMIC DNA]</scope>
</reference>
<proteinExistence type="predicted"/>
<dbReference type="Proteomes" id="UP001060085">
    <property type="component" value="Linkage Group LG02"/>
</dbReference>
<evidence type="ECO:0000313" key="2">
    <source>
        <dbReference type="Proteomes" id="UP001060085"/>
    </source>
</evidence>
<accession>A0ACC0C164</accession>
<sequence>MSTATETSRRWSRGQQVTAARQHQQSGRRRIAAGRQLRFPVLQTLKNKKRGGFQAAGSVKRAVDNDNCGVSAKDEVGASECVGSCVCVDGPYLYVWMDPVVWESVDPTIS</sequence>
<comment type="caution">
    <text evidence="1">The sequence shown here is derived from an EMBL/GenBank/DDBJ whole genome shotgun (WGS) entry which is preliminary data.</text>
</comment>